<dbReference type="GO" id="GO:0070012">
    <property type="term" value="F:oligopeptidase activity"/>
    <property type="evidence" value="ECO:0007669"/>
    <property type="project" value="TreeGrafter"/>
</dbReference>
<evidence type="ECO:0000313" key="8">
    <source>
        <dbReference type="EMBL" id="WKN38668.1"/>
    </source>
</evidence>
<accession>A0AA49GQK8</accession>
<proteinExistence type="predicted"/>
<sequence>MNVRILIWLVFMSSQLLAQYRLDSSYLAPPKPVYEQYFGKTVEDPYRYLEDLEDADVRGWLKAQNEHSQNILSRISGRDSLLTEIQAWGKEEKVQMSFPRAVAGRLFYIKTLTAEDKEVLYYRSETDGKEISLFDTQTYSQSKGVHSATIDYFEPSPTGSLVAFGVSEEGAEMATLHVIRVDDQTMLPEAMERAMYGNPSWLPDESGFFYSQMKALSDSDPPSEKYQDSKVWLHRLNTPVESDQEVFSRRLQASLPLAAIDFPFPVLFPTSSDLFIYVYRGVADDLTLYKAPLANVLAGDNSKLAWQSIFTMEDEVTDFAVWNDALFLLTHKNAPTFKVVKTTLLDSDISRATTLIDQGEAVIEDIHLSGETLLVQSTKNGLGQLTQLEVETDRVSEISLPFEGSVFFPGKFFSYGSDLFFKMTSWNHPIDIYRLDGKSNQVEETPLQPQPQFPLLEELVVEELEVPSHDGVMVPLSLVYHRDTKKDGNNMTLLRGYGAYGVSFNPVFESYWLSWFQRGGIYAIAHVRGGGERGEAWHQAGLKATKPNSWKDFIACAEYLIQEKYTSKEILAAYSASAGGITIGRAITERPDLFQAAMIRVGAMNPLRHEFTQNTANIPEYGTIQDSLEFYYLYEMDPYHHVSDGVTYPAMLFTAGINDARLPAWLPGKMVAQLQQATSRKRPVLLRIDYEGGHFGGAASQQEQELADLFSFLLWQLRHPDFAPKAY</sequence>
<reference evidence="8" key="2">
    <citation type="journal article" date="2024" name="Antonie Van Leeuwenhoek">
        <title>Roseihalotalea indica gen. nov., sp. nov., a halophilic Bacteroidetes from mesopelagic Southwest Indian Ocean with higher carbohydrate metabolic potential.</title>
        <authorList>
            <person name="Chen B."/>
            <person name="Zhang M."/>
            <person name="Lin D."/>
            <person name="Ye J."/>
            <person name="Tang K."/>
        </authorList>
    </citation>
    <scope>NUCLEOTIDE SEQUENCE</scope>
    <source>
        <strain evidence="8">TK19036</strain>
    </source>
</reference>
<comment type="catalytic activity">
    <reaction evidence="1">
        <text>Hydrolysis of Pro-|-Xaa &gt;&gt; Ala-|-Xaa in oligopeptides.</text>
        <dbReference type="EC" id="3.4.21.26"/>
    </reaction>
</comment>
<keyword evidence="3" id="KW-0645">Protease</keyword>
<dbReference type="GO" id="GO:0006508">
    <property type="term" value="P:proteolysis"/>
    <property type="evidence" value="ECO:0007669"/>
    <property type="project" value="UniProtKB-KW"/>
</dbReference>
<keyword evidence="5" id="KW-0720">Serine protease</keyword>
<evidence type="ECO:0000256" key="2">
    <source>
        <dbReference type="ARBA" id="ARBA00011897"/>
    </source>
</evidence>
<evidence type="ECO:0000256" key="3">
    <source>
        <dbReference type="ARBA" id="ARBA00022670"/>
    </source>
</evidence>
<dbReference type="InterPro" id="IPR002470">
    <property type="entry name" value="Peptidase_S9A"/>
</dbReference>
<dbReference type="EC" id="3.4.21.26" evidence="2"/>
<dbReference type="PANTHER" id="PTHR42881">
    <property type="entry name" value="PROLYL ENDOPEPTIDASE"/>
    <property type="match status" value="1"/>
</dbReference>
<dbReference type="GO" id="GO:0004252">
    <property type="term" value="F:serine-type endopeptidase activity"/>
    <property type="evidence" value="ECO:0007669"/>
    <property type="project" value="UniProtKB-EC"/>
</dbReference>
<feature type="domain" description="Peptidase S9A N-terminal" evidence="7">
    <location>
        <begin position="34"/>
        <end position="443"/>
    </location>
</feature>
<keyword evidence="4" id="KW-0378">Hydrolase</keyword>
<dbReference type="InterPro" id="IPR029058">
    <property type="entry name" value="AB_hydrolase_fold"/>
</dbReference>
<evidence type="ECO:0000259" key="6">
    <source>
        <dbReference type="Pfam" id="PF00326"/>
    </source>
</evidence>
<evidence type="ECO:0000256" key="5">
    <source>
        <dbReference type="ARBA" id="ARBA00022825"/>
    </source>
</evidence>
<name>A0AA49GQK8_9BACT</name>
<dbReference type="SUPFAM" id="SSF50993">
    <property type="entry name" value="Peptidase/esterase 'gauge' domain"/>
    <property type="match status" value="1"/>
</dbReference>
<organism evidence="8">
    <name type="scientific">Roseihalotalea indica</name>
    <dbReference type="NCBI Taxonomy" id="2867963"/>
    <lineage>
        <taxon>Bacteria</taxon>
        <taxon>Pseudomonadati</taxon>
        <taxon>Bacteroidota</taxon>
        <taxon>Cytophagia</taxon>
        <taxon>Cytophagales</taxon>
        <taxon>Catalimonadaceae</taxon>
        <taxon>Roseihalotalea</taxon>
    </lineage>
</organism>
<feature type="domain" description="Peptidase S9 prolyl oligopeptidase catalytic" evidence="6">
    <location>
        <begin position="513"/>
        <end position="717"/>
    </location>
</feature>
<protein>
    <recommendedName>
        <fullName evidence="2">prolyl oligopeptidase</fullName>
        <ecNumber evidence="2">3.4.21.26</ecNumber>
    </recommendedName>
</protein>
<evidence type="ECO:0000256" key="4">
    <source>
        <dbReference type="ARBA" id="ARBA00022801"/>
    </source>
</evidence>
<dbReference type="Gene3D" id="2.130.10.120">
    <property type="entry name" value="Prolyl oligopeptidase, N-terminal domain"/>
    <property type="match status" value="1"/>
</dbReference>
<dbReference type="Gene3D" id="3.40.50.1820">
    <property type="entry name" value="alpha/beta hydrolase"/>
    <property type="match status" value="1"/>
</dbReference>
<reference evidence="8" key="1">
    <citation type="journal article" date="2023" name="Comput. Struct. Biotechnol. J.">
        <title>Discovery of a novel marine Bacteroidetes with a rich repertoire of carbohydrate-active enzymes.</title>
        <authorList>
            <person name="Chen B."/>
            <person name="Liu G."/>
            <person name="Chen Q."/>
            <person name="Wang H."/>
            <person name="Liu L."/>
            <person name="Tang K."/>
        </authorList>
    </citation>
    <scope>NUCLEOTIDE SEQUENCE</scope>
    <source>
        <strain evidence="8">TK19036</strain>
    </source>
</reference>
<dbReference type="AlphaFoldDB" id="A0AA49GQK8"/>
<dbReference type="EMBL" id="CP120682">
    <property type="protein sequence ID" value="WKN38668.1"/>
    <property type="molecule type" value="Genomic_DNA"/>
</dbReference>
<dbReference type="InterPro" id="IPR051167">
    <property type="entry name" value="Prolyl_oligopep/macrocyclase"/>
</dbReference>
<dbReference type="Pfam" id="PF00326">
    <property type="entry name" value="Peptidase_S9"/>
    <property type="match status" value="1"/>
</dbReference>
<dbReference type="Pfam" id="PF02897">
    <property type="entry name" value="Peptidase_S9_N"/>
    <property type="match status" value="1"/>
</dbReference>
<dbReference type="InterPro" id="IPR023302">
    <property type="entry name" value="Pept_S9A_N"/>
</dbReference>
<dbReference type="PANTHER" id="PTHR42881:SF2">
    <property type="entry name" value="PROLYL ENDOPEPTIDASE"/>
    <property type="match status" value="1"/>
</dbReference>
<dbReference type="SUPFAM" id="SSF53474">
    <property type="entry name" value="alpha/beta-Hydrolases"/>
    <property type="match status" value="1"/>
</dbReference>
<dbReference type="GO" id="GO:0005829">
    <property type="term" value="C:cytosol"/>
    <property type="evidence" value="ECO:0007669"/>
    <property type="project" value="TreeGrafter"/>
</dbReference>
<dbReference type="PRINTS" id="PR00862">
    <property type="entry name" value="PROLIGOPTASE"/>
</dbReference>
<dbReference type="InterPro" id="IPR001375">
    <property type="entry name" value="Peptidase_S9_cat"/>
</dbReference>
<evidence type="ECO:0000259" key="7">
    <source>
        <dbReference type="Pfam" id="PF02897"/>
    </source>
</evidence>
<gene>
    <name evidence="8" type="ORF">K4G66_08130</name>
</gene>
<evidence type="ECO:0000256" key="1">
    <source>
        <dbReference type="ARBA" id="ARBA00001070"/>
    </source>
</evidence>